<dbReference type="InterPro" id="IPR009003">
    <property type="entry name" value="Peptidase_S1_PA"/>
</dbReference>
<gene>
    <name evidence="1" type="ORF">GCM10017056_27440</name>
</gene>
<name>A0A8J3GZ04_9RHOB</name>
<organism evidence="1 2">
    <name type="scientific">Seohaeicola zhoushanensis</name>
    <dbReference type="NCBI Taxonomy" id="1569283"/>
    <lineage>
        <taxon>Bacteria</taxon>
        <taxon>Pseudomonadati</taxon>
        <taxon>Pseudomonadota</taxon>
        <taxon>Alphaproteobacteria</taxon>
        <taxon>Rhodobacterales</taxon>
        <taxon>Roseobacteraceae</taxon>
        <taxon>Seohaeicola</taxon>
    </lineage>
</organism>
<dbReference type="AlphaFoldDB" id="A0A8J3GZ04"/>
<sequence>MTKKQSESVHVHDNGLPALPYLVIRIDGESRGVKSSGTGFFYMFENGERQIPTVITNKHVVDGLDALTFHFALSDSQGRRLLQASEPVTIETKSYKIIRHPNPSVDLVAIPILPMYKEIEKRGKEPFRLTLDKSHLPADWLRKRLVASTSALMVGFPNGLMDIANNLPLTRRGILATPYVANYEGLPNFVVDIAAFAGSSGSPVFALFESGVPTSDGAISIGESEPLLTLIGVLHSGPTITAEGEIIPEPAPVSKNVVETRFMMHLGYCLRAELIEDLGLILASAMQRVRT</sequence>
<evidence type="ECO:0000313" key="1">
    <source>
        <dbReference type="EMBL" id="GHF54485.1"/>
    </source>
</evidence>
<accession>A0A8J3GZ04</accession>
<proteinExistence type="predicted"/>
<reference evidence="1" key="1">
    <citation type="journal article" date="2014" name="Int. J. Syst. Evol. Microbiol.">
        <title>Complete genome sequence of Corynebacterium casei LMG S-19264T (=DSM 44701T), isolated from a smear-ripened cheese.</title>
        <authorList>
            <consortium name="US DOE Joint Genome Institute (JGI-PGF)"/>
            <person name="Walter F."/>
            <person name="Albersmeier A."/>
            <person name="Kalinowski J."/>
            <person name="Ruckert C."/>
        </authorList>
    </citation>
    <scope>NUCLEOTIDE SEQUENCE</scope>
    <source>
        <strain evidence="1">KCTC 42650</strain>
    </source>
</reference>
<evidence type="ECO:0000313" key="2">
    <source>
        <dbReference type="Proteomes" id="UP000626220"/>
    </source>
</evidence>
<reference evidence="1" key="2">
    <citation type="submission" date="2020-09" db="EMBL/GenBank/DDBJ databases">
        <authorList>
            <person name="Sun Q."/>
            <person name="Kim S."/>
        </authorList>
    </citation>
    <scope>NUCLEOTIDE SEQUENCE</scope>
    <source>
        <strain evidence="1">KCTC 42650</strain>
    </source>
</reference>
<dbReference type="EMBL" id="BNCJ01000007">
    <property type="protein sequence ID" value="GHF54485.1"/>
    <property type="molecule type" value="Genomic_DNA"/>
</dbReference>
<dbReference type="Proteomes" id="UP000626220">
    <property type="component" value="Unassembled WGS sequence"/>
</dbReference>
<dbReference type="SUPFAM" id="SSF50494">
    <property type="entry name" value="Trypsin-like serine proteases"/>
    <property type="match status" value="1"/>
</dbReference>
<protein>
    <recommendedName>
        <fullName evidence="3">Serine protease</fullName>
    </recommendedName>
</protein>
<evidence type="ECO:0008006" key="3">
    <source>
        <dbReference type="Google" id="ProtNLM"/>
    </source>
</evidence>
<keyword evidence="2" id="KW-1185">Reference proteome</keyword>
<dbReference type="Pfam" id="PF13365">
    <property type="entry name" value="Trypsin_2"/>
    <property type="match status" value="1"/>
</dbReference>
<comment type="caution">
    <text evidence="1">The sequence shown here is derived from an EMBL/GenBank/DDBJ whole genome shotgun (WGS) entry which is preliminary data.</text>
</comment>